<gene>
    <name evidence="2" type="ORF">LY89DRAFT_393247</name>
</gene>
<keyword evidence="3" id="KW-1185">Reference proteome</keyword>
<evidence type="ECO:0000313" key="2">
    <source>
        <dbReference type="EMBL" id="KUJ22074.1"/>
    </source>
</evidence>
<sequence>MSYPTKMIKNNKSKENVKSIERERQHRLKRTSRDSVERERTEKMICQRKKNTASATASTIRNSKENASSEPRIHTHTHTLAASY</sequence>
<reference evidence="2 3" key="1">
    <citation type="submission" date="2015-10" db="EMBL/GenBank/DDBJ databases">
        <title>Full genome of DAOMC 229536 Phialocephala scopiformis, a fungal endophyte of spruce producing the potent anti-insectan compound rugulosin.</title>
        <authorList>
            <consortium name="DOE Joint Genome Institute"/>
            <person name="Walker A.K."/>
            <person name="Frasz S.L."/>
            <person name="Seifert K.A."/>
            <person name="Miller J.D."/>
            <person name="Mondo S.J."/>
            <person name="Labutti K."/>
            <person name="Lipzen A."/>
            <person name="Dockter R."/>
            <person name="Kennedy M."/>
            <person name="Grigoriev I.V."/>
            <person name="Spatafora J.W."/>
        </authorList>
    </citation>
    <scope>NUCLEOTIDE SEQUENCE [LARGE SCALE GENOMIC DNA]</scope>
    <source>
        <strain evidence="2 3">CBS 120377</strain>
    </source>
</reference>
<protein>
    <submittedName>
        <fullName evidence="2">Uncharacterized protein</fullName>
    </submittedName>
</protein>
<feature type="region of interest" description="Disordered" evidence="1">
    <location>
        <begin position="1"/>
        <end position="84"/>
    </location>
</feature>
<evidence type="ECO:0000256" key="1">
    <source>
        <dbReference type="SAM" id="MobiDB-lite"/>
    </source>
</evidence>
<proteinExistence type="predicted"/>
<accession>A0A194XPU1</accession>
<feature type="compositionally biased region" description="Polar residues" evidence="1">
    <location>
        <begin position="52"/>
        <end position="69"/>
    </location>
</feature>
<dbReference type="Proteomes" id="UP000070700">
    <property type="component" value="Unassembled WGS sequence"/>
</dbReference>
<organism evidence="2 3">
    <name type="scientific">Mollisia scopiformis</name>
    <name type="common">Conifer needle endophyte fungus</name>
    <name type="synonym">Phialocephala scopiformis</name>
    <dbReference type="NCBI Taxonomy" id="149040"/>
    <lineage>
        <taxon>Eukaryota</taxon>
        <taxon>Fungi</taxon>
        <taxon>Dikarya</taxon>
        <taxon>Ascomycota</taxon>
        <taxon>Pezizomycotina</taxon>
        <taxon>Leotiomycetes</taxon>
        <taxon>Helotiales</taxon>
        <taxon>Mollisiaceae</taxon>
        <taxon>Mollisia</taxon>
    </lineage>
</organism>
<dbReference type="AlphaFoldDB" id="A0A194XPU1"/>
<evidence type="ECO:0000313" key="3">
    <source>
        <dbReference type="Proteomes" id="UP000070700"/>
    </source>
</evidence>
<dbReference type="RefSeq" id="XP_018076429.1">
    <property type="nucleotide sequence ID" value="XM_018207206.1"/>
</dbReference>
<dbReference type="EMBL" id="KQ947407">
    <property type="protein sequence ID" value="KUJ22074.1"/>
    <property type="molecule type" value="Genomic_DNA"/>
</dbReference>
<dbReference type="InParanoid" id="A0A194XPU1"/>
<feature type="compositionally biased region" description="Basic and acidic residues" evidence="1">
    <location>
        <begin position="31"/>
        <end position="45"/>
    </location>
</feature>
<feature type="compositionally biased region" description="Basic and acidic residues" evidence="1">
    <location>
        <begin position="12"/>
        <end position="24"/>
    </location>
</feature>
<name>A0A194XPU1_MOLSC</name>
<dbReference type="KEGG" id="psco:LY89DRAFT_393247"/>
<dbReference type="GeneID" id="28816932"/>